<proteinExistence type="predicted"/>
<dbReference type="AlphaFoldDB" id="A0A8S9J2G8"/>
<protein>
    <submittedName>
        <fullName evidence="1">Uncharacterized protein</fullName>
    </submittedName>
</protein>
<name>A0A8S9J2G8_BRACR</name>
<dbReference type="EMBL" id="QGKY02001015">
    <property type="protein sequence ID" value="KAF2575732.1"/>
    <property type="molecule type" value="Genomic_DNA"/>
</dbReference>
<sequence length="119" mass="13542">MSRLVRIKEGDRVKSEIGEWAFISDQNFFGFRAIVRDGECFESLEAIVRSRYMLDDGTPAVLTYNIQSRCLCDMEGQHPHYCYQYRTDFTVGRTAYEGGGGQDVRPHTPCENITGGIFS</sequence>
<reference evidence="1" key="1">
    <citation type="submission" date="2019-12" db="EMBL/GenBank/DDBJ databases">
        <title>Genome sequencing and annotation of Brassica cretica.</title>
        <authorList>
            <person name="Studholme D.J."/>
            <person name="Sarris P.F."/>
        </authorList>
    </citation>
    <scope>NUCLEOTIDE SEQUENCE</scope>
    <source>
        <strain evidence="1">PFS-102/07</strain>
        <tissue evidence="1">Leaf</tissue>
    </source>
</reference>
<organism evidence="1">
    <name type="scientific">Brassica cretica</name>
    <name type="common">Mustard</name>
    <dbReference type="NCBI Taxonomy" id="69181"/>
    <lineage>
        <taxon>Eukaryota</taxon>
        <taxon>Viridiplantae</taxon>
        <taxon>Streptophyta</taxon>
        <taxon>Embryophyta</taxon>
        <taxon>Tracheophyta</taxon>
        <taxon>Spermatophyta</taxon>
        <taxon>Magnoliopsida</taxon>
        <taxon>eudicotyledons</taxon>
        <taxon>Gunneridae</taxon>
        <taxon>Pentapetalae</taxon>
        <taxon>rosids</taxon>
        <taxon>malvids</taxon>
        <taxon>Brassicales</taxon>
        <taxon>Brassicaceae</taxon>
        <taxon>Brassiceae</taxon>
        <taxon>Brassica</taxon>
    </lineage>
</organism>
<comment type="caution">
    <text evidence="1">The sequence shown here is derived from an EMBL/GenBank/DDBJ whole genome shotgun (WGS) entry which is preliminary data.</text>
</comment>
<accession>A0A8S9J2G8</accession>
<evidence type="ECO:0000313" key="1">
    <source>
        <dbReference type="EMBL" id="KAF2575732.1"/>
    </source>
</evidence>
<gene>
    <name evidence="1" type="ORF">F2Q70_00004765</name>
</gene>